<dbReference type="InterPro" id="IPR011990">
    <property type="entry name" value="TPR-like_helical_dom_sf"/>
</dbReference>
<dbReference type="SUPFAM" id="SSF48452">
    <property type="entry name" value="TPR-like"/>
    <property type="match status" value="1"/>
</dbReference>
<evidence type="ECO:0000259" key="5">
    <source>
        <dbReference type="Pfam" id="PF17177"/>
    </source>
</evidence>
<name>A0A9D4TNT0_CHLVU</name>
<comment type="caution">
    <text evidence="6">The sequence shown here is derived from an EMBL/GenBank/DDBJ whole genome shotgun (WGS) entry which is preliminary data.</text>
</comment>
<evidence type="ECO:0000256" key="4">
    <source>
        <dbReference type="SAM" id="MobiDB-lite"/>
    </source>
</evidence>
<gene>
    <name evidence="6" type="ORF">D9Q98_005214</name>
</gene>
<dbReference type="PANTHER" id="PTHR47447">
    <property type="entry name" value="OS03G0856100 PROTEIN"/>
    <property type="match status" value="1"/>
</dbReference>
<dbReference type="Pfam" id="PF17177">
    <property type="entry name" value="PPR_long"/>
    <property type="match status" value="1"/>
</dbReference>
<dbReference type="NCBIfam" id="TIGR00756">
    <property type="entry name" value="PPR"/>
    <property type="match status" value="8"/>
</dbReference>
<dbReference type="SUPFAM" id="SSF81901">
    <property type="entry name" value="HCP-like"/>
    <property type="match status" value="1"/>
</dbReference>
<feature type="repeat" description="PPR" evidence="3">
    <location>
        <begin position="413"/>
        <end position="447"/>
    </location>
</feature>
<reference evidence="6" key="2">
    <citation type="submission" date="2020-11" db="EMBL/GenBank/DDBJ databases">
        <authorList>
            <person name="Cecchin M."/>
            <person name="Marcolungo L."/>
            <person name="Rossato M."/>
            <person name="Girolomoni L."/>
            <person name="Cosentino E."/>
            <person name="Cuine S."/>
            <person name="Li-Beisson Y."/>
            <person name="Delledonne M."/>
            <person name="Ballottari M."/>
        </authorList>
    </citation>
    <scope>NUCLEOTIDE SEQUENCE</scope>
    <source>
        <strain evidence="6">211/11P</strain>
        <tissue evidence="6">Whole cell</tissue>
    </source>
</reference>
<dbReference type="InterPro" id="IPR002885">
    <property type="entry name" value="PPR_rpt"/>
</dbReference>
<dbReference type="PANTHER" id="PTHR47447:SF28">
    <property type="entry name" value="PENTACOTRIPEPTIDE-REPEAT REGION OF PRORP DOMAIN-CONTAINING PROTEIN"/>
    <property type="match status" value="1"/>
</dbReference>
<feature type="repeat" description="PPR" evidence="3">
    <location>
        <begin position="448"/>
        <end position="482"/>
    </location>
</feature>
<dbReference type="PROSITE" id="PS51375">
    <property type="entry name" value="PPR"/>
    <property type="match status" value="8"/>
</dbReference>
<feature type="repeat" description="PPR" evidence="3">
    <location>
        <begin position="308"/>
        <end position="342"/>
    </location>
</feature>
<evidence type="ECO:0000313" key="6">
    <source>
        <dbReference type="EMBL" id="KAI3430621.1"/>
    </source>
</evidence>
<dbReference type="EMBL" id="SIDB01000007">
    <property type="protein sequence ID" value="KAI3430621.1"/>
    <property type="molecule type" value="Genomic_DNA"/>
</dbReference>
<feature type="repeat" description="PPR" evidence="3">
    <location>
        <begin position="343"/>
        <end position="377"/>
    </location>
</feature>
<feature type="repeat" description="PPR" evidence="3">
    <location>
        <begin position="273"/>
        <end position="307"/>
    </location>
</feature>
<comment type="similarity">
    <text evidence="1">Belongs to the PPR family. P subfamily.</text>
</comment>
<evidence type="ECO:0000256" key="2">
    <source>
        <dbReference type="ARBA" id="ARBA00022737"/>
    </source>
</evidence>
<feature type="region of interest" description="Disordered" evidence="4">
    <location>
        <begin position="75"/>
        <end position="171"/>
    </location>
</feature>
<keyword evidence="2" id="KW-0677">Repeat</keyword>
<keyword evidence="7" id="KW-1185">Reference proteome</keyword>
<dbReference type="AlphaFoldDB" id="A0A9D4TNT0"/>
<reference evidence="6" key="1">
    <citation type="journal article" date="2019" name="Plant J.">
        <title>Chlorella vulgaris genome assembly and annotation reveals the molecular basis for metabolic acclimation to high light conditions.</title>
        <authorList>
            <person name="Cecchin M."/>
            <person name="Marcolungo L."/>
            <person name="Rossato M."/>
            <person name="Girolomoni L."/>
            <person name="Cosentino E."/>
            <person name="Cuine S."/>
            <person name="Li-Beisson Y."/>
            <person name="Delledonne M."/>
            <person name="Ballottari M."/>
        </authorList>
    </citation>
    <scope>NUCLEOTIDE SEQUENCE</scope>
    <source>
        <strain evidence="6">211/11P</strain>
    </source>
</reference>
<proteinExistence type="inferred from homology"/>
<protein>
    <recommendedName>
        <fullName evidence="5">PROP1-like PPR domain-containing protein</fullName>
    </recommendedName>
</protein>
<dbReference type="OrthoDB" id="42736at2759"/>
<dbReference type="Gene3D" id="1.25.40.10">
    <property type="entry name" value="Tetratricopeptide repeat domain"/>
    <property type="match status" value="3"/>
</dbReference>
<evidence type="ECO:0000256" key="1">
    <source>
        <dbReference type="ARBA" id="ARBA00007626"/>
    </source>
</evidence>
<dbReference type="InterPro" id="IPR033443">
    <property type="entry name" value="PROP1-like_PPR_dom"/>
</dbReference>
<accession>A0A9D4TNT0</accession>
<organism evidence="6 7">
    <name type="scientific">Chlorella vulgaris</name>
    <name type="common">Green alga</name>
    <dbReference type="NCBI Taxonomy" id="3077"/>
    <lineage>
        <taxon>Eukaryota</taxon>
        <taxon>Viridiplantae</taxon>
        <taxon>Chlorophyta</taxon>
        <taxon>core chlorophytes</taxon>
        <taxon>Trebouxiophyceae</taxon>
        <taxon>Chlorellales</taxon>
        <taxon>Chlorellaceae</taxon>
        <taxon>Chlorella clade</taxon>
        <taxon>Chlorella</taxon>
    </lineage>
</organism>
<dbReference type="Proteomes" id="UP001055712">
    <property type="component" value="Unassembled WGS sequence"/>
</dbReference>
<sequence>MHSAFSHSGPGPPGLQFCAPGVPLTGADSVSSGSWSNVSWSGGEESLVLPAGSAPLNFAALRMASLSLAQEHASKHEKGASLAPHQAGPATMSVGWGGAPIQQHEQQHPQAPRFRQHGEEAGLHGPPGPAFQRGRVPAGGRGKPPQQHAVLPPHHQQRQGNRQHPGDPRQKNAGYRRLWQQVTQVGRGQKLGDNEGAPLSEMTVEDLLEVVRRLPPDASAVKAVGQGLYYFDSGALAALLKELNKSGHVRRAQEIFDWLRGLDDSHDLYPLCNTMTYTTMISQCGTQQQLRRALELVAEMRSRGIQCNVHTYSALMNVCIKGNELDLALDVYRQMLQEGCTPNLVTFNTLIDVYGKTGAWEEAIRVLDALEQQGIDPEIRTYNTVIIACNMSGQAQEALRIYERMLAAGAQPTATTYTALISAYGKNGQLEKALQIFQDMVRRGCERNVITYSSLISACEKAGRWELALDLFREMHTEGCRPNVVTFNSLIAACAQGAQCDKAQELFEQMQHRGCKPDAVTFGGLIAAYDRAGHWRRALAAFEQMKAFNCRPDSVVYNTVVGALWKTGLVWAQAKATQIFHAACRQGHFRLTVHTLDAGPAAIAAALASGGDTGCSAAVPCPSVMQRQPSGSASGSGSGSGSASPSLSLAPSLSLTGSGLLCGDAFDRVATPGLLSPASCSTPVLPTTPMGTALGVAAFPGAGSPSPTGSPLATSVSLSAAVASAVAAPGGTGAGTLIEFGMHAFTIGSAVLSLLRWVAELRERLPREPNKELKQQVCLVLNKGKPSREHTYPSIRAALLSLLRAWHSPFTLADIPQGCRIQATACDITDWLHSPEAEAALSSFLSKAEGAGARPMPKELFFQEDVNAQAQCTEAFAAVRHFEGLYCVADAALPPSYLTARPDWFSTAATFAAAFSLKDEVLHDALLLLDRAVAAGGEQLLGLNAAALLVACLLISARQAGESPDRLPSSPQLEQATGLSAAAVEATQATVHAMLQGDTSAISAVRVLKLMLERLGCDFSHPRGVHATAGPALQVLNQAAGDPALRTLRPSALAAAVLLASRKSAGVTPFWPAALAALTGFSDDEGSELSLDCTQVSATLTAAGLPGFD</sequence>
<evidence type="ECO:0000256" key="3">
    <source>
        <dbReference type="PROSITE-ProRule" id="PRU00708"/>
    </source>
</evidence>
<feature type="repeat" description="PPR" evidence="3">
    <location>
        <begin position="518"/>
        <end position="552"/>
    </location>
</feature>
<dbReference type="Pfam" id="PF13812">
    <property type="entry name" value="PPR_3"/>
    <property type="match status" value="2"/>
</dbReference>
<feature type="repeat" description="PPR" evidence="3">
    <location>
        <begin position="378"/>
        <end position="412"/>
    </location>
</feature>
<feature type="repeat" description="PPR" evidence="3">
    <location>
        <begin position="483"/>
        <end position="517"/>
    </location>
</feature>
<evidence type="ECO:0000313" key="7">
    <source>
        <dbReference type="Proteomes" id="UP001055712"/>
    </source>
</evidence>
<feature type="domain" description="PROP1-like PPR" evidence="5">
    <location>
        <begin position="276"/>
        <end position="431"/>
    </location>
</feature>
<feature type="region of interest" description="Disordered" evidence="4">
    <location>
        <begin position="626"/>
        <end position="645"/>
    </location>
</feature>